<keyword evidence="2" id="KW-1185">Reference proteome</keyword>
<evidence type="ECO:0000313" key="1">
    <source>
        <dbReference type="EMBL" id="KIY68973.1"/>
    </source>
</evidence>
<sequence length="278" mass="29841">MFTLNTTVDDSSPLIRYAPEDAWQAGSVNGDEDVASYWGGGYMHTFHENATATFEFNGTGVSVLGGKRNFRGDFTVNLDGESTNHDAYAAEDEIQTELFGASGLEQGHHTLTVIVTGQSLDIDAISWWSDVGSGDRVDYEEQVVDDTSSAMRFTPQNAWTTTGDFSAFQGSSGHSSGAARAQMSYSFQVSGDAISIFGSTGPDGGSFTVQVDGSPPSEHSAQTDSSRTRVLLFQADNLGNGNHTIIVANEEEVTLRLDYAVVYTDPSRFGISQIMCCD</sequence>
<gene>
    <name evidence="1" type="ORF">CYLTODRAFT_350427</name>
</gene>
<proteinExistence type="predicted"/>
<evidence type="ECO:0000313" key="2">
    <source>
        <dbReference type="Proteomes" id="UP000054007"/>
    </source>
</evidence>
<dbReference type="Proteomes" id="UP000054007">
    <property type="component" value="Unassembled WGS sequence"/>
</dbReference>
<dbReference type="Gene3D" id="2.60.120.260">
    <property type="entry name" value="Galactose-binding domain-like"/>
    <property type="match status" value="2"/>
</dbReference>
<dbReference type="EMBL" id="KN880492">
    <property type="protein sequence ID" value="KIY68973.1"/>
    <property type="molecule type" value="Genomic_DNA"/>
</dbReference>
<name>A0A0D7BEP6_9AGAR</name>
<protein>
    <submittedName>
        <fullName evidence="1">Uncharacterized protein</fullName>
    </submittedName>
</protein>
<dbReference type="STRING" id="1314674.A0A0D7BEP6"/>
<reference evidence="1 2" key="1">
    <citation type="journal article" date="2015" name="Fungal Genet. Biol.">
        <title>Evolution of novel wood decay mechanisms in Agaricales revealed by the genome sequences of Fistulina hepatica and Cylindrobasidium torrendii.</title>
        <authorList>
            <person name="Floudas D."/>
            <person name="Held B.W."/>
            <person name="Riley R."/>
            <person name="Nagy L.G."/>
            <person name="Koehler G."/>
            <person name="Ransdell A.S."/>
            <person name="Younus H."/>
            <person name="Chow J."/>
            <person name="Chiniquy J."/>
            <person name="Lipzen A."/>
            <person name="Tritt A."/>
            <person name="Sun H."/>
            <person name="Haridas S."/>
            <person name="LaButti K."/>
            <person name="Ohm R.A."/>
            <person name="Kues U."/>
            <person name="Blanchette R.A."/>
            <person name="Grigoriev I.V."/>
            <person name="Minto R.E."/>
            <person name="Hibbett D.S."/>
        </authorList>
    </citation>
    <scope>NUCLEOTIDE SEQUENCE [LARGE SCALE GENOMIC DNA]</scope>
    <source>
        <strain evidence="1 2">FP15055 ss-10</strain>
    </source>
</reference>
<organism evidence="1 2">
    <name type="scientific">Cylindrobasidium torrendii FP15055 ss-10</name>
    <dbReference type="NCBI Taxonomy" id="1314674"/>
    <lineage>
        <taxon>Eukaryota</taxon>
        <taxon>Fungi</taxon>
        <taxon>Dikarya</taxon>
        <taxon>Basidiomycota</taxon>
        <taxon>Agaricomycotina</taxon>
        <taxon>Agaricomycetes</taxon>
        <taxon>Agaricomycetidae</taxon>
        <taxon>Agaricales</taxon>
        <taxon>Marasmiineae</taxon>
        <taxon>Physalacriaceae</taxon>
        <taxon>Cylindrobasidium</taxon>
    </lineage>
</organism>
<dbReference type="AlphaFoldDB" id="A0A0D7BEP6"/>
<dbReference type="OrthoDB" id="2576082at2759"/>
<accession>A0A0D7BEP6</accession>